<reference evidence="4 5" key="1">
    <citation type="submission" date="2020-08" db="EMBL/GenBank/DDBJ databases">
        <title>Genomic Encyclopedia of Type Strains, Phase IV (KMG-IV): sequencing the most valuable type-strain genomes for metagenomic binning, comparative biology and taxonomic classification.</title>
        <authorList>
            <person name="Goeker M."/>
        </authorList>
    </citation>
    <scope>NUCLEOTIDE SEQUENCE [LARGE SCALE GENOMIC DNA]</scope>
    <source>
        <strain evidence="4 5">DSM 45385</strain>
    </source>
</reference>
<comment type="caution">
    <text evidence="4">The sequence shown here is derived from an EMBL/GenBank/DDBJ whole genome shotgun (WGS) entry which is preliminary data.</text>
</comment>
<accession>A0A7W8A2D3</accession>
<protein>
    <submittedName>
        <fullName evidence="4">Sugar lactone lactonase YvrE</fullName>
    </submittedName>
</protein>
<dbReference type="InterPro" id="IPR051262">
    <property type="entry name" value="SMP-30/CGR1_Lactonase"/>
</dbReference>
<dbReference type="PANTHER" id="PTHR47572">
    <property type="entry name" value="LIPOPROTEIN-RELATED"/>
    <property type="match status" value="1"/>
</dbReference>
<comment type="cofactor">
    <cofactor evidence="2">
        <name>Zn(2+)</name>
        <dbReference type="ChEBI" id="CHEBI:29105"/>
    </cofactor>
    <text evidence="2">Binds 1 divalent metal cation per subunit.</text>
</comment>
<keyword evidence="2" id="KW-0862">Zinc</keyword>
<feature type="active site" description="Proton donor/acceptor" evidence="1">
    <location>
        <position position="185"/>
    </location>
</feature>
<dbReference type="SUPFAM" id="SSF63829">
    <property type="entry name" value="Calcium-dependent phosphotriesterase"/>
    <property type="match status" value="1"/>
</dbReference>
<organism evidence="4 5">
    <name type="scientific">Nonomuraea endophytica</name>
    <dbReference type="NCBI Taxonomy" id="714136"/>
    <lineage>
        <taxon>Bacteria</taxon>
        <taxon>Bacillati</taxon>
        <taxon>Actinomycetota</taxon>
        <taxon>Actinomycetes</taxon>
        <taxon>Streptosporangiales</taxon>
        <taxon>Streptosporangiaceae</taxon>
        <taxon>Nonomuraea</taxon>
    </lineage>
</organism>
<evidence type="ECO:0000313" key="5">
    <source>
        <dbReference type="Proteomes" id="UP000568380"/>
    </source>
</evidence>
<feature type="domain" description="SMP-30/Gluconolactonase/LRE-like region" evidence="3">
    <location>
        <begin position="12"/>
        <end position="243"/>
    </location>
</feature>
<proteinExistence type="predicted"/>
<keyword evidence="2" id="KW-0479">Metal-binding</keyword>
<dbReference type="Pfam" id="PF08450">
    <property type="entry name" value="SGL"/>
    <property type="match status" value="1"/>
</dbReference>
<feature type="binding site" evidence="2">
    <location>
        <position position="185"/>
    </location>
    <ligand>
        <name>a divalent metal cation</name>
        <dbReference type="ChEBI" id="CHEBI:60240"/>
    </ligand>
</feature>
<dbReference type="Gene3D" id="2.120.10.30">
    <property type="entry name" value="TolB, C-terminal domain"/>
    <property type="match status" value="1"/>
</dbReference>
<dbReference type="GO" id="GO:0046872">
    <property type="term" value="F:metal ion binding"/>
    <property type="evidence" value="ECO:0007669"/>
    <property type="project" value="UniProtKB-KW"/>
</dbReference>
<dbReference type="RefSeq" id="WP_184961521.1">
    <property type="nucleotide sequence ID" value="NZ_JACHIN010000003.1"/>
</dbReference>
<evidence type="ECO:0000256" key="1">
    <source>
        <dbReference type="PIRSR" id="PIRSR605511-1"/>
    </source>
</evidence>
<dbReference type="InterPro" id="IPR011042">
    <property type="entry name" value="6-blade_b-propeller_TolB-like"/>
</dbReference>
<gene>
    <name evidence="4" type="ORF">HNR40_003073</name>
</gene>
<dbReference type="PANTHER" id="PTHR47572:SF5">
    <property type="entry name" value="BLR2277 PROTEIN"/>
    <property type="match status" value="1"/>
</dbReference>
<sequence length="268" mass="28289">METLIGGGAFFEGARWHEGRLWVSDFWRRHVLAISMDGTAEVVAEVPGSPSGLGWLPDGSPLVASMMDRKVLRIDDGKTSVHADLSALTDLPVNDLVMHPSGRAYVGACDFSGAPTKLYRVDPDGGVHEAADDMAFPNGPALTPDGRTLIIAESYANRLTAFDLAPDGALVNRRVWADLGSANPDGIALDSEGAVWVADAGGNRAIRVKEGGEILQEISTGDDGVFACALGGPDGHTLFLCTAPTFDPEEAARILKAEIRTVRVDVPA</sequence>
<name>A0A7W8A2D3_9ACTN</name>
<feature type="binding site" evidence="2">
    <location>
        <position position="94"/>
    </location>
    <ligand>
        <name>substrate</name>
    </ligand>
</feature>
<evidence type="ECO:0000256" key="2">
    <source>
        <dbReference type="PIRSR" id="PIRSR605511-2"/>
    </source>
</evidence>
<evidence type="ECO:0000313" key="4">
    <source>
        <dbReference type="EMBL" id="MBB5077600.1"/>
    </source>
</evidence>
<feature type="binding site" evidence="2">
    <location>
        <position position="12"/>
    </location>
    <ligand>
        <name>a divalent metal cation</name>
        <dbReference type="ChEBI" id="CHEBI:60240"/>
    </ligand>
</feature>
<dbReference type="EMBL" id="JACHIN010000003">
    <property type="protein sequence ID" value="MBB5077600.1"/>
    <property type="molecule type" value="Genomic_DNA"/>
</dbReference>
<evidence type="ECO:0000259" key="3">
    <source>
        <dbReference type="Pfam" id="PF08450"/>
    </source>
</evidence>
<dbReference type="AlphaFoldDB" id="A0A7W8A2D3"/>
<dbReference type="PRINTS" id="PR01790">
    <property type="entry name" value="SMP30FAMILY"/>
</dbReference>
<dbReference type="InterPro" id="IPR005511">
    <property type="entry name" value="SMP-30"/>
</dbReference>
<keyword evidence="5" id="KW-1185">Reference proteome</keyword>
<feature type="binding site" evidence="2">
    <location>
        <position position="138"/>
    </location>
    <ligand>
        <name>a divalent metal cation</name>
        <dbReference type="ChEBI" id="CHEBI:60240"/>
    </ligand>
</feature>
<dbReference type="InterPro" id="IPR013658">
    <property type="entry name" value="SGL"/>
</dbReference>
<dbReference type="Proteomes" id="UP000568380">
    <property type="component" value="Unassembled WGS sequence"/>
</dbReference>